<sequence length="417" mass="48428">MEIADFVQTFYQNRKQTDSLKWDGLKERYGAEGLLPLWVADMDFSMPTTVQAALTERIEHGIFGYSLVPENYFSAYASWQERHEKTRFRKEWMHFTTGVVQGLHDLIECFTEKGDQILIQPPVYYPFFNVIEDQQRELLTSNLLETEDGYRMDLVHFQRQLMENEVKLFLLCSPHNPVGRVWRREELKEVLSLCQKYDVLVISDEIHSDLILSGHSFVSALTIAEELDCFEQLIVCNAPSKTFNLASLLNAHIWLPDPKLRKKYQQWEKQHRHTGFSALGQTAAMTAYATGDEWLRDLLAVVEKNYQLLRGRLAENIPEIKISELQGTYLTWLDVRNWLPKLYEIKHYIQDQAGLAIDYGAWFSSETKGFIRINLATKPENIEAAVKRLIEVDRNIKGGITDELSNSNRISANRQSQ</sequence>
<organism evidence="7 8">
    <name type="scientific">Enterococcus avium</name>
    <name type="common">Streptococcus avium</name>
    <dbReference type="NCBI Taxonomy" id="33945"/>
    <lineage>
        <taxon>Bacteria</taxon>
        <taxon>Bacillati</taxon>
        <taxon>Bacillota</taxon>
        <taxon>Bacilli</taxon>
        <taxon>Lactobacillales</taxon>
        <taxon>Enterococcaceae</taxon>
        <taxon>Enterococcus</taxon>
    </lineage>
</organism>
<dbReference type="InterPro" id="IPR051798">
    <property type="entry name" value="Class-II_PLP-Dep_Aminotrans"/>
</dbReference>
<dbReference type="Gene3D" id="3.40.640.10">
    <property type="entry name" value="Type I PLP-dependent aspartate aminotransferase-like (Major domain)"/>
    <property type="match status" value="1"/>
</dbReference>
<accession>A0A2N8PRS2</accession>
<comment type="similarity">
    <text evidence="5">Belongs to the class-II pyridoxal-phosphate-dependent aminotransferase family. MalY/PatB cystathionine beta-lyase subfamily.</text>
</comment>
<keyword evidence="4" id="KW-0456">Lyase</keyword>
<dbReference type="RefSeq" id="WP_102872829.1">
    <property type="nucleotide sequence ID" value="NZ_JBPFKW010000313.1"/>
</dbReference>
<comment type="caution">
    <text evidence="7">The sequence shown here is derived from an EMBL/GenBank/DDBJ whole genome shotgun (WGS) entry which is preliminary data.</text>
</comment>
<dbReference type="InterPro" id="IPR015422">
    <property type="entry name" value="PyrdxlP-dep_Trfase_small"/>
</dbReference>
<evidence type="ECO:0000256" key="5">
    <source>
        <dbReference type="ARBA" id="ARBA00037974"/>
    </source>
</evidence>
<dbReference type="EC" id="4.4.1.13" evidence="2"/>
<reference evidence="7 8" key="1">
    <citation type="submission" date="2018-12" db="EMBL/GenBank/DDBJ databases">
        <title>A novel vanA-carrying plasmid in a clinical isolate of Enterococcus avium.</title>
        <authorList>
            <person name="Bernasconi O.J."/>
            <person name="Luzzaro F."/>
            <person name="Endimiani A."/>
        </authorList>
    </citation>
    <scope>NUCLEOTIDE SEQUENCE [LARGE SCALE GENOMIC DNA]</scope>
    <source>
        <strain evidence="7 8">LC0559/18</strain>
    </source>
</reference>
<dbReference type="CDD" id="cd00609">
    <property type="entry name" value="AAT_like"/>
    <property type="match status" value="1"/>
</dbReference>
<dbReference type="InterPro" id="IPR004839">
    <property type="entry name" value="Aminotransferase_I/II_large"/>
</dbReference>
<dbReference type="GO" id="GO:0008483">
    <property type="term" value="F:transaminase activity"/>
    <property type="evidence" value="ECO:0007669"/>
    <property type="project" value="UniProtKB-KW"/>
</dbReference>
<evidence type="ECO:0000259" key="6">
    <source>
        <dbReference type="Pfam" id="PF00155"/>
    </source>
</evidence>
<dbReference type="EMBL" id="RYZS01000002">
    <property type="protein sequence ID" value="RVU92915.1"/>
    <property type="molecule type" value="Genomic_DNA"/>
</dbReference>
<dbReference type="SUPFAM" id="SSF53383">
    <property type="entry name" value="PLP-dependent transferases"/>
    <property type="match status" value="1"/>
</dbReference>
<dbReference type="GO" id="GO:0047804">
    <property type="term" value="F:cysteine-S-conjugate beta-lyase activity"/>
    <property type="evidence" value="ECO:0007669"/>
    <property type="project" value="UniProtKB-EC"/>
</dbReference>
<name>A0A2N8PRS2_ENTAV</name>
<evidence type="ECO:0000256" key="2">
    <source>
        <dbReference type="ARBA" id="ARBA00012224"/>
    </source>
</evidence>
<dbReference type="PANTHER" id="PTHR43525">
    <property type="entry name" value="PROTEIN MALY"/>
    <property type="match status" value="1"/>
</dbReference>
<proteinExistence type="inferred from homology"/>
<evidence type="ECO:0000313" key="8">
    <source>
        <dbReference type="Proteomes" id="UP000288388"/>
    </source>
</evidence>
<keyword evidence="7" id="KW-0032">Aminotransferase</keyword>
<dbReference type="PANTHER" id="PTHR43525:SF1">
    <property type="entry name" value="PROTEIN MALY"/>
    <property type="match status" value="1"/>
</dbReference>
<evidence type="ECO:0000256" key="3">
    <source>
        <dbReference type="ARBA" id="ARBA00022898"/>
    </source>
</evidence>
<evidence type="ECO:0000256" key="4">
    <source>
        <dbReference type="ARBA" id="ARBA00023239"/>
    </source>
</evidence>
<dbReference type="AlphaFoldDB" id="A0A2N8PRS2"/>
<keyword evidence="7" id="KW-0808">Transferase</keyword>
<dbReference type="InterPro" id="IPR027619">
    <property type="entry name" value="C-S_lyase_PatB-like"/>
</dbReference>
<protein>
    <recommendedName>
        <fullName evidence="2">cysteine-S-conjugate beta-lyase</fullName>
        <ecNumber evidence="2">4.4.1.13</ecNumber>
    </recommendedName>
</protein>
<evidence type="ECO:0000256" key="1">
    <source>
        <dbReference type="ARBA" id="ARBA00001933"/>
    </source>
</evidence>
<comment type="cofactor">
    <cofactor evidence="1">
        <name>pyridoxal 5'-phosphate</name>
        <dbReference type="ChEBI" id="CHEBI:597326"/>
    </cofactor>
</comment>
<dbReference type="GO" id="GO:0030170">
    <property type="term" value="F:pyridoxal phosphate binding"/>
    <property type="evidence" value="ECO:0007669"/>
    <property type="project" value="InterPro"/>
</dbReference>
<dbReference type="Gene3D" id="3.90.1150.10">
    <property type="entry name" value="Aspartate Aminotransferase, domain 1"/>
    <property type="match status" value="1"/>
</dbReference>
<keyword evidence="3" id="KW-0663">Pyridoxal phosphate</keyword>
<dbReference type="Proteomes" id="UP000288388">
    <property type="component" value="Unassembled WGS sequence"/>
</dbReference>
<dbReference type="NCBIfam" id="TIGR04350">
    <property type="entry name" value="C_S_lyase_PatB"/>
    <property type="match status" value="1"/>
</dbReference>
<dbReference type="Pfam" id="PF00155">
    <property type="entry name" value="Aminotran_1_2"/>
    <property type="match status" value="1"/>
</dbReference>
<gene>
    <name evidence="7" type="ORF">EK398_20815</name>
</gene>
<feature type="domain" description="Aminotransferase class I/classII large" evidence="6">
    <location>
        <begin position="72"/>
        <end position="389"/>
    </location>
</feature>
<dbReference type="InterPro" id="IPR015424">
    <property type="entry name" value="PyrdxlP-dep_Trfase"/>
</dbReference>
<dbReference type="InterPro" id="IPR015421">
    <property type="entry name" value="PyrdxlP-dep_Trfase_major"/>
</dbReference>
<evidence type="ECO:0000313" key="7">
    <source>
        <dbReference type="EMBL" id="RVU92915.1"/>
    </source>
</evidence>